<dbReference type="Proteomes" id="UP000230046">
    <property type="component" value="Unassembled WGS sequence"/>
</dbReference>
<comment type="caution">
    <text evidence="1">The sequence shown here is derived from an EMBL/GenBank/DDBJ whole genome shotgun (WGS) entry which is preliminary data.</text>
</comment>
<gene>
    <name evidence="1" type="ORF">CTI18_01595</name>
</gene>
<proteinExistence type="predicted"/>
<evidence type="ECO:0000313" key="2">
    <source>
        <dbReference type="Proteomes" id="UP000230046"/>
    </source>
</evidence>
<evidence type="ECO:0000313" key="1">
    <source>
        <dbReference type="EMBL" id="PIK20125.1"/>
    </source>
</evidence>
<accession>A0A2G8I9F7</accession>
<sequence>MKDFNLDFLNERISTQYTDMKGIVAIDGHNFSDLWKLCADNGVDLENWFLVGLECYDFEPLGGRDLHAMAYVIKSEDLETGHDAIASRLQGTGKAEIHVKHFTVPYNQMAKYIKRLHIGLVSELSSSIRNVTFIDDGYE</sequence>
<name>A0A2G8I9F7_PREIN</name>
<organism evidence="1 2">
    <name type="scientific">Prevotella intermedia</name>
    <dbReference type="NCBI Taxonomy" id="28131"/>
    <lineage>
        <taxon>Bacteria</taxon>
        <taxon>Pseudomonadati</taxon>
        <taxon>Bacteroidota</taxon>
        <taxon>Bacteroidia</taxon>
        <taxon>Bacteroidales</taxon>
        <taxon>Prevotellaceae</taxon>
        <taxon>Prevotella</taxon>
    </lineage>
</organism>
<dbReference type="EMBL" id="PEKN01000001">
    <property type="protein sequence ID" value="PIK20125.1"/>
    <property type="molecule type" value="Genomic_DNA"/>
</dbReference>
<dbReference type="RefSeq" id="WP_099835294.1">
    <property type="nucleotide sequence ID" value="NZ_PEKN01000001.1"/>
</dbReference>
<reference evidence="1 2" key="1">
    <citation type="submission" date="2017-11" db="EMBL/GenBank/DDBJ databases">
        <title>Genome sequencing of Prevotella intermedia KCOM 1653.</title>
        <authorList>
            <person name="Kook J.-K."/>
            <person name="Park S.-N."/>
            <person name="Lim Y.K."/>
        </authorList>
    </citation>
    <scope>NUCLEOTIDE SEQUENCE [LARGE SCALE GENOMIC DNA]</scope>
    <source>
        <strain evidence="1 2">KCOM 1653</strain>
    </source>
</reference>
<dbReference type="AlphaFoldDB" id="A0A2G8I9F7"/>
<protein>
    <submittedName>
        <fullName evidence="1">Uncharacterized protein</fullName>
    </submittedName>
</protein>